<feature type="region of interest" description="Disordered" evidence="1">
    <location>
        <begin position="64"/>
        <end position="144"/>
    </location>
</feature>
<gene>
    <name evidence="2" type="ORF">GCM10010276_38870</name>
</gene>
<reference evidence="2 3" key="1">
    <citation type="journal article" date="2019" name="Int. J. Syst. Evol. Microbiol.">
        <title>The Global Catalogue of Microorganisms (GCM) 10K type strain sequencing project: providing services to taxonomists for standard genome sequencing and annotation.</title>
        <authorList>
            <consortium name="The Broad Institute Genomics Platform"/>
            <consortium name="The Broad Institute Genome Sequencing Center for Infectious Disease"/>
            <person name="Wu L."/>
            <person name="Ma J."/>
        </authorList>
    </citation>
    <scope>NUCLEOTIDE SEQUENCE [LARGE SCALE GENOMIC DNA]</scope>
    <source>
        <strain evidence="2 3">JCM 4395</strain>
    </source>
</reference>
<protein>
    <submittedName>
        <fullName evidence="2">Uncharacterized protein</fullName>
    </submittedName>
</protein>
<organism evidence="2 3">
    <name type="scientific">Streptomyces longisporus</name>
    <dbReference type="NCBI Taxonomy" id="1948"/>
    <lineage>
        <taxon>Bacteria</taxon>
        <taxon>Bacillati</taxon>
        <taxon>Actinomycetota</taxon>
        <taxon>Actinomycetes</taxon>
        <taxon>Kitasatosporales</taxon>
        <taxon>Streptomycetaceae</taxon>
        <taxon>Streptomyces</taxon>
    </lineage>
</organism>
<feature type="region of interest" description="Disordered" evidence="1">
    <location>
        <begin position="1"/>
        <end position="42"/>
    </location>
</feature>
<dbReference type="Proteomes" id="UP001501777">
    <property type="component" value="Unassembled WGS sequence"/>
</dbReference>
<accession>A0ABN3M2M1</accession>
<proteinExistence type="predicted"/>
<evidence type="ECO:0000313" key="3">
    <source>
        <dbReference type="Proteomes" id="UP001501777"/>
    </source>
</evidence>
<keyword evidence="3" id="KW-1185">Reference proteome</keyword>
<feature type="compositionally biased region" description="Basic and acidic residues" evidence="1">
    <location>
        <begin position="8"/>
        <end position="17"/>
    </location>
</feature>
<comment type="caution">
    <text evidence="2">The sequence shown here is derived from an EMBL/GenBank/DDBJ whole genome shotgun (WGS) entry which is preliminary data.</text>
</comment>
<evidence type="ECO:0000313" key="2">
    <source>
        <dbReference type="EMBL" id="GAA2494714.1"/>
    </source>
</evidence>
<sequence length="144" mass="15234">MSRARSCRASERGHRDTSTAGTRHPSSKRRSGNPASPAWTTADIDPAGIQAAAHRAVPTAMLGQCGSLPPPRDEFATMGLKGSSVRGRSLQTADLGSGAPKELWTSPVGGWPDPRNASFWHGTVPSSDGEHPMTGSRCRRRHGP</sequence>
<dbReference type="EMBL" id="BAAASG010000008">
    <property type="protein sequence ID" value="GAA2494714.1"/>
    <property type="molecule type" value="Genomic_DNA"/>
</dbReference>
<name>A0ABN3M2M1_STRLO</name>
<evidence type="ECO:0000256" key="1">
    <source>
        <dbReference type="SAM" id="MobiDB-lite"/>
    </source>
</evidence>